<dbReference type="GO" id="GO:0005886">
    <property type="term" value="C:plasma membrane"/>
    <property type="evidence" value="ECO:0007669"/>
    <property type="project" value="TreeGrafter"/>
</dbReference>
<comment type="caution">
    <text evidence="1">The sequence shown here is derived from an EMBL/GenBank/DDBJ whole genome shotgun (WGS) entry which is preliminary data.</text>
</comment>
<name>A0A4R3M455_9HYPH</name>
<dbReference type="PANTHER" id="PTHR30441:SF4">
    <property type="entry name" value="PROTEIN ASMA"/>
    <property type="match status" value="1"/>
</dbReference>
<keyword evidence="2" id="KW-1185">Reference proteome</keyword>
<reference evidence="1 2" key="1">
    <citation type="submission" date="2019-03" db="EMBL/GenBank/DDBJ databases">
        <title>Genomic Encyclopedia of Type Strains, Phase IV (KMG-IV): sequencing the most valuable type-strain genomes for metagenomic binning, comparative biology and taxonomic classification.</title>
        <authorList>
            <person name="Goeker M."/>
        </authorList>
    </citation>
    <scope>NUCLEOTIDE SEQUENCE [LARGE SCALE GENOMIC DNA]</scope>
    <source>
        <strain evidence="1 2">DSM 9035</strain>
    </source>
</reference>
<protein>
    <submittedName>
        <fullName evidence="1">AsmA-like protein</fullName>
    </submittedName>
</protein>
<dbReference type="PANTHER" id="PTHR30441">
    <property type="entry name" value="DUF748 DOMAIN-CONTAINING PROTEIN"/>
    <property type="match status" value="1"/>
</dbReference>
<proteinExistence type="predicted"/>
<dbReference type="GO" id="GO:0090313">
    <property type="term" value="P:regulation of protein targeting to membrane"/>
    <property type="evidence" value="ECO:0007669"/>
    <property type="project" value="TreeGrafter"/>
</dbReference>
<dbReference type="AlphaFoldDB" id="A0A4R3M455"/>
<dbReference type="EMBL" id="SMAI01000001">
    <property type="protein sequence ID" value="TCT08061.1"/>
    <property type="molecule type" value="Genomic_DNA"/>
</dbReference>
<organism evidence="1 2">
    <name type="scientific">Aquabacter spiritensis</name>
    <dbReference type="NCBI Taxonomy" id="933073"/>
    <lineage>
        <taxon>Bacteria</taxon>
        <taxon>Pseudomonadati</taxon>
        <taxon>Pseudomonadota</taxon>
        <taxon>Alphaproteobacteria</taxon>
        <taxon>Hyphomicrobiales</taxon>
        <taxon>Xanthobacteraceae</taxon>
        <taxon>Aquabacter</taxon>
    </lineage>
</organism>
<evidence type="ECO:0000313" key="1">
    <source>
        <dbReference type="EMBL" id="TCT08061.1"/>
    </source>
</evidence>
<accession>A0A4R3M455</accession>
<gene>
    <name evidence="1" type="ORF">EDC64_101580</name>
</gene>
<dbReference type="OrthoDB" id="8429176at2"/>
<dbReference type="RefSeq" id="WP_132029664.1">
    <property type="nucleotide sequence ID" value="NZ_SMAI01000001.1"/>
</dbReference>
<evidence type="ECO:0000313" key="2">
    <source>
        <dbReference type="Proteomes" id="UP000294664"/>
    </source>
</evidence>
<dbReference type="InterPro" id="IPR052894">
    <property type="entry name" value="AsmA-related"/>
</dbReference>
<sequence length="844" mass="87875">MRRTAIALTAGGAAILAIAALLGVLLVLPQTVEWRRNLAGRVLTAYWGEPVTVHGGADLALWPQARFRFTDLASTTFQGAPVRLGSLDVVLAPWLRLPFDPTVFALRLENGRFEFPLTGDEESAPGTLLDTPVALFSLLPRLRLENVSFVLSDAQDGWEFDLNVSRLLSRLVGNVEDMSSTATLNGTPITLDFKFDRAPAPAEPGLLPFGAVIEFGATGFNGRIKARSPTAGFDRNLVMTMEAHATSIADLLALAGIARSVDGTADLRAQLLAAPNQMELRGLALDIDSSEGERLSLTGGISDLFGLTGVTLRAVLDIDPTAPPAISPRDIAVTRIAGELRDGSDGLMVVDATIDTNAFSQSLRELGPLTIEAIKRDPQGHVALEGITLLAGPEVEPAFRLTGRVGDLLGLSAIALDGTFNIPLKDVVVLPSDTGAQLGRLVGAAAVSDAGGELAFDHLSAELRGSTLISGRIALGSPAAGSDAKKEASDLLDIVLAVPKVDALAAALATTSRFSGPLSANLRLTRPDATARAEGRIDIGGTEIDVRLTSRLRDSRPFVTGTLSSPGIQAEELFLFASGTERPRLAIAGAHLPADGSKLDLPASFDIDIALDAKRIDGVRAAASGLKARLLLHQGAFSADPVTVTLGGGRIEAALTSDLRSQVRAKGSGTGWPLDRLFGRANGFEIAGTAAATFDLSVSLENKAPIVTTLDGHVLARVHDAKLGTGLLDLAGLGVLGGVFNPAVLSGESALRCARIPLRFTHGIGRTDPDIVVETASVMAVARGSVDLAGDRIDLAVVPRPLGAGPQMTGYAFTIKGTLGAPRIALDDGVHPAAARRATSCMSP</sequence>
<dbReference type="Proteomes" id="UP000294664">
    <property type="component" value="Unassembled WGS sequence"/>
</dbReference>